<feature type="transmembrane region" description="Helical" evidence="6">
    <location>
        <begin position="100"/>
        <end position="117"/>
    </location>
</feature>
<gene>
    <name evidence="8" type="ORF">dsat_2522</name>
</gene>
<evidence type="ECO:0000256" key="6">
    <source>
        <dbReference type="SAM" id="Phobius"/>
    </source>
</evidence>
<dbReference type="PATRIC" id="fig|1121439.3.peg.922"/>
<dbReference type="PANTHER" id="PTHR23519:SF1">
    <property type="entry name" value="AUTOPHAGY-RELATED PROTEIN 22"/>
    <property type="match status" value="1"/>
</dbReference>
<dbReference type="InterPro" id="IPR020846">
    <property type="entry name" value="MFS_dom"/>
</dbReference>
<feature type="transmembrane region" description="Helical" evidence="6">
    <location>
        <begin position="68"/>
        <end position="88"/>
    </location>
</feature>
<dbReference type="PRINTS" id="PR01035">
    <property type="entry name" value="TCRTETA"/>
</dbReference>
<feature type="transmembrane region" description="Helical" evidence="6">
    <location>
        <begin position="378"/>
        <end position="400"/>
    </location>
</feature>
<feature type="domain" description="Major facilitator superfamily (MFS) profile" evidence="7">
    <location>
        <begin position="253"/>
        <end position="436"/>
    </location>
</feature>
<evidence type="ECO:0000256" key="1">
    <source>
        <dbReference type="ARBA" id="ARBA00004127"/>
    </source>
</evidence>
<dbReference type="InterPro" id="IPR001958">
    <property type="entry name" value="Tet-R_TetA/multi-R_MdtG-like"/>
</dbReference>
<dbReference type="GO" id="GO:0022857">
    <property type="term" value="F:transmembrane transporter activity"/>
    <property type="evidence" value="ECO:0007669"/>
    <property type="project" value="InterPro"/>
</dbReference>
<feature type="transmembrane region" description="Helical" evidence="6">
    <location>
        <begin position="319"/>
        <end position="338"/>
    </location>
</feature>
<keyword evidence="5 6" id="KW-0472">Membrane</keyword>
<feature type="transmembrane region" description="Helical" evidence="6">
    <location>
        <begin position="197"/>
        <end position="219"/>
    </location>
</feature>
<feature type="transmembrane region" description="Helical" evidence="6">
    <location>
        <begin position="123"/>
        <end position="144"/>
    </location>
</feature>
<comment type="subcellular location">
    <subcellularLocation>
        <location evidence="1">Endomembrane system</location>
        <topology evidence="1">Multi-pass membrane protein</topology>
    </subcellularLocation>
</comment>
<organism evidence="8 9">
    <name type="scientific">Alkalidesulfovibrio alkalitolerans DSM 16529</name>
    <dbReference type="NCBI Taxonomy" id="1121439"/>
    <lineage>
        <taxon>Bacteria</taxon>
        <taxon>Pseudomonadati</taxon>
        <taxon>Thermodesulfobacteriota</taxon>
        <taxon>Desulfovibrionia</taxon>
        <taxon>Desulfovibrionales</taxon>
        <taxon>Desulfovibrionaceae</taxon>
        <taxon>Alkalidesulfovibrio</taxon>
    </lineage>
</organism>
<dbReference type="RefSeq" id="WP_020886408.1">
    <property type="nucleotide sequence ID" value="NZ_ATHI01000005.1"/>
</dbReference>
<dbReference type="Proteomes" id="UP000014975">
    <property type="component" value="Unassembled WGS sequence"/>
</dbReference>
<evidence type="ECO:0000256" key="4">
    <source>
        <dbReference type="ARBA" id="ARBA00022989"/>
    </source>
</evidence>
<keyword evidence="3 6" id="KW-0812">Transmembrane</keyword>
<keyword evidence="4 6" id="KW-1133">Transmembrane helix</keyword>
<evidence type="ECO:0000259" key="7">
    <source>
        <dbReference type="PROSITE" id="PS50850"/>
    </source>
</evidence>
<name>S7UMH9_9BACT</name>
<evidence type="ECO:0000256" key="5">
    <source>
        <dbReference type="ARBA" id="ARBA00023136"/>
    </source>
</evidence>
<proteinExistence type="predicted"/>
<accession>S7UMH9</accession>
<reference evidence="8 9" key="1">
    <citation type="journal article" date="2013" name="Genome Announc.">
        <title>Draft genome sequences for three mercury-methylating, sulfate-reducing bacteria.</title>
        <authorList>
            <person name="Brown S.D."/>
            <person name="Hurt R.A.Jr."/>
            <person name="Gilmour C.C."/>
            <person name="Elias D.A."/>
        </authorList>
    </citation>
    <scope>NUCLEOTIDE SEQUENCE [LARGE SCALE GENOMIC DNA]</scope>
    <source>
        <strain evidence="8 9">DSM 16529</strain>
    </source>
</reference>
<sequence>MPLKSTPDKAAGPHADPKVVRAWCMYDWANSAYILTVATAVLPAWFAAGIVGPEGYDVFGTNVSATTLWGLTVGLSALAVFMFAPVLGAAADLTGRAGSFLRLFCLLGAASAFGLGFQGPGDVVAAMLLFALAQASFNSANVFYDAFLPRIVPDSQTDTVSGRGYAYGYIGGGLHFLLCLVLMALHERLGLTQGQAAQISIATAALWWAGFSVPTFLALRDAPTGNGKGIAHIVRHGVDEAVATARTLLHGGPASVFLLAYLLYNDGIQTTISMATIYGAEELGLATTELMITLLVIQAVAFAGSLLFARLAGRIGTKAAIMVALAVWTGVAGCAYVIETAVQFFVLGGFVGLVLGGSQALSRSLYAKLVPREASARYFGYFSVVTKFSAVGGPLIFALMRHWTGSSRPAVLVIAVFFLLGMVVLSRVRVPPERDA</sequence>
<feature type="transmembrane region" description="Helical" evidence="6">
    <location>
        <begin position="344"/>
        <end position="366"/>
    </location>
</feature>
<dbReference type="Gene3D" id="1.20.1250.20">
    <property type="entry name" value="MFS general substrate transporter like domains"/>
    <property type="match status" value="1"/>
</dbReference>
<dbReference type="EMBL" id="ATHI01000005">
    <property type="protein sequence ID" value="EPR35159.1"/>
    <property type="molecule type" value="Genomic_DNA"/>
</dbReference>
<dbReference type="Pfam" id="PF11700">
    <property type="entry name" value="ATG22"/>
    <property type="match status" value="1"/>
</dbReference>
<dbReference type="AlphaFoldDB" id="S7UMH9"/>
<evidence type="ECO:0000256" key="2">
    <source>
        <dbReference type="ARBA" id="ARBA00022448"/>
    </source>
</evidence>
<evidence type="ECO:0000256" key="3">
    <source>
        <dbReference type="ARBA" id="ARBA00022692"/>
    </source>
</evidence>
<dbReference type="GO" id="GO:0012505">
    <property type="term" value="C:endomembrane system"/>
    <property type="evidence" value="ECO:0007669"/>
    <property type="project" value="UniProtKB-SubCell"/>
</dbReference>
<dbReference type="InterPro" id="IPR050495">
    <property type="entry name" value="ATG22/LtaA_families"/>
</dbReference>
<comment type="caution">
    <text evidence="8">The sequence shown here is derived from an EMBL/GenBank/DDBJ whole genome shotgun (WGS) entry which is preliminary data.</text>
</comment>
<feature type="transmembrane region" description="Helical" evidence="6">
    <location>
        <begin position="165"/>
        <end position="185"/>
    </location>
</feature>
<evidence type="ECO:0000313" key="8">
    <source>
        <dbReference type="EMBL" id="EPR35159.1"/>
    </source>
</evidence>
<feature type="transmembrane region" description="Helical" evidence="6">
    <location>
        <begin position="28"/>
        <end position="48"/>
    </location>
</feature>
<dbReference type="SUPFAM" id="SSF103473">
    <property type="entry name" value="MFS general substrate transporter"/>
    <property type="match status" value="1"/>
</dbReference>
<protein>
    <submittedName>
        <fullName evidence="8">Putative Autophagy-related protein 22</fullName>
    </submittedName>
</protein>
<dbReference type="InterPro" id="IPR024671">
    <property type="entry name" value="Atg22-like"/>
</dbReference>
<dbReference type="eggNOG" id="COG2270">
    <property type="taxonomic scope" value="Bacteria"/>
</dbReference>
<feature type="transmembrane region" description="Helical" evidence="6">
    <location>
        <begin position="290"/>
        <end position="312"/>
    </location>
</feature>
<dbReference type="InterPro" id="IPR036259">
    <property type="entry name" value="MFS_trans_sf"/>
</dbReference>
<dbReference type="OrthoDB" id="9768783at2"/>
<dbReference type="PANTHER" id="PTHR23519">
    <property type="entry name" value="AUTOPHAGY-RELATED PROTEIN 22"/>
    <property type="match status" value="1"/>
</dbReference>
<keyword evidence="9" id="KW-1185">Reference proteome</keyword>
<keyword evidence="2" id="KW-0813">Transport</keyword>
<dbReference type="PROSITE" id="PS50850">
    <property type="entry name" value="MFS"/>
    <property type="match status" value="1"/>
</dbReference>
<feature type="transmembrane region" description="Helical" evidence="6">
    <location>
        <begin position="406"/>
        <end position="425"/>
    </location>
</feature>
<evidence type="ECO:0000313" key="9">
    <source>
        <dbReference type="Proteomes" id="UP000014975"/>
    </source>
</evidence>
<dbReference type="STRING" id="1121439.dsat_2522"/>